<dbReference type="EMBL" id="JAOVZO020000023">
    <property type="protein sequence ID" value="MDC8016189.1"/>
    <property type="molecule type" value="Genomic_DNA"/>
</dbReference>
<dbReference type="Pfam" id="PF00975">
    <property type="entry name" value="Thioesterase"/>
    <property type="match status" value="1"/>
</dbReference>
<dbReference type="SUPFAM" id="SSF53474">
    <property type="entry name" value="alpha/beta-Hydrolases"/>
    <property type="match status" value="1"/>
</dbReference>
<keyword evidence="4" id="KW-1185">Reference proteome</keyword>
<protein>
    <submittedName>
        <fullName evidence="3">Alpha/beta fold hydrolase</fullName>
    </submittedName>
</protein>
<dbReference type="GO" id="GO:0016787">
    <property type="term" value="F:hydrolase activity"/>
    <property type="evidence" value="ECO:0007669"/>
    <property type="project" value="UniProtKB-KW"/>
</dbReference>
<comment type="caution">
    <text evidence="3">The sequence shown here is derived from an EMBL/GenBank/DDBJ whole genome shotgun (WGS) entry which is preliminary data.</text>
</comment>
<dbReference type="InterPro" id="IPR001031">
    <property type="entry name" value="Thioesterase"/>
</dbReference>
<keyword evidence="3" id="KW-0378">Hydrolase</keyword>
<dbReference type="Proteomes" id="UP001139971">
    <property type="component" value="Unassembled WGS sequence"/>
</dbReference>
<dbReference type="InterPro" id="IPR012223">
    <property type="entry name" value="TEII"/>
</dbReference>
<dbReference type="PANTHER" id="PTHR11487:SF0">
    <property type="entry name" value="S-ACYL FATTY ACID SYNTHASE THIOESTERASE, MEDIUM CHAIN"/>
    <property type="match status" value="1"/>
</dbReference>
<feature type="domain" description="Thioesterase" evidence="2">
    <location>
        <begin position="19"/>
        <end position="240"/>
    </location>
</feature>
<evidence type="ECO:0000256" key="1">
    <source>
        <dbReference type="ARBA" id="ARBA00007169"/>
    </source>
</evidence>
<dbReference type="RefSeq" id="WP_263542526.1">
    <property type="nucleotide sequence ID" value="NZ_JAOVZO020000023.1"/>
</dbReference>
<dbReference type="PANTHER" id="PTHR11487">
    <property type="entry name" value="THIOESTERASE"/>
    <property type="match status" value="1"/>
</dbReference>
<sequence>MHTSPWLVRDPKNAKRRLRLYCFCYAGGSASVYAPWQARLDPAIEVCAVQLPGRGTRMAERPFTSLPELIRALAPVIGRQDGLPFAFFGHSLGGLIAFELARYQKLHYMRMPEHLFVSGCDAPQFRAPSRRLHALPDPELIDVLKDFNGTPPDVLAHRELMDLLLPTIRADFALVDDYVYRPGLPLTMPITVLAGRRENRTAEQVEGWRRETLSDCHVHWFDGDHFFILPEQQAVLDCIGAGLVERECA</sequence>
<name>A0A9X3YR43_9GAMM</name>
<evidence type="ECO:0000313" key="4">
    <source>
        <dbReference type="Proteomes" id="UP001139971"/>
    </source>
</evidence>
<organism evidence="3 4">
    <name type="scientific">Tahibacter soli</name>
    <dbReference type="NCBI Taxonomy" id="2983605"/>
    <lineage>
        <taxon>Bacteria</taxon>
        <taxon>Pseudomonadati</taxon>
        <taxon>Pseudomonadota</taxon>
        <taxon>Gammaproteobacteria</taxon>
        <taxon>Lysobacterales</taxon>
        <taxon>Rhodanobacteraceae</taxon>
        <taxon>Tahibacter</taxon>
    </lineage>
</organism>
<dbReference type="InterPro" id="IPR029058">
    <property type="entry name" value="AB_hydrolase_fold"/>
</dbReference>
<dbReference type="Gene3D" id="3.40.50.1820">
    <property type="entry name" value="alpha/beta hydrolase"/>
    <property type="match status" value="1"/>
</dbReference>
<evidence type="ECO:0000313" key="3">
    <source>
        <dbReference type="EMBL" id="MDC8016189.1"/>
    </source>
</evidence>
<proteinExistence type="inferred from homology"/>
<evidence type="ECO:0000259" key="2">
    <source>
        <dbReference type="Pfam" id="PF00975"/>
    </source>
</evidence>
<dbReference type="AlphaFoldDB" id="A0A9X3YR43"/>
<dbReference type="GO" id="GO:0008610">
    <property type="term" value="P:lipid biosynthetic process"/>
    <property type="evidence" value="ECO:0007669"/>
    <property type="project" value="TreeGrafter"/>
</dbReference>
<comment type="similarity">
    <text evidence="1">Belongs to the thioesterase family.</text>
</comment>
<gene>
    <name evidence="3" type="ORF">OD750_026985</name>
</gene>
<reference evidence="3" key="1">
    <citation type="submission" date="2023-02" db="EMBL/GenBank/DDBJ databases">
        <title>Tahibacter soli sp. nov. isolated from soil.</title>
        <authorList>
            <person name="Baek J.H."/>
            <person name="Lee J.K."/>
            <person name="Choi D.G."/>
            <person name="Jeon C.O."/>
        </authorList>
    </citation>
    <scope>NUCLEOTIDE SEQUENCE</scope>
    <source>
        <strain evidence="3">BL</strain>
    </source>
</reference>
<accession>A0A9X3YR43</accession>